<evidence type="ECO:0000256" key="6">
    <source>
        <dbReference type="ARBA" id="ARBA00022771"/>
    </source>
</evidence>
<dbReference type="PANTHER" id="PTHR21502">
    <property type="entry name" value="ZINC FINGER PROTEIN DZIP1"/>
    <property type="match status" value="1"/>
</dbReference>
<gene>
    <name evidence="15" type="ORF">DPMN_133239</name>
</gene>
<dbReference type="GO" id="GO:0005814">
    <property type="term" value="C:centriole"/>
    <property type="evidence" value="ECO:0007669"/>
    <property type="project" value="UniProtKB-SubCell"/>
</dbReference>
<keyword evidence="10" id="KW-0966">Cell projection</keyword>
<feature type="region of interest" description="Disordered" evidence="13">
    <location>
        <begin position="383"/>
        <end position="510"/>
    </location>
</feature>
<evidence type="ECO:0000256" key="2">
    <source>
        <dbReference type="ARBA" id="ARBA00004120"/>
    </source>
</evidence>
<dbReference type="Proteomes" id="UP000828390">
    <property type="component" value="Unassembled WGS sequence"/>
</dbReference>
<feature type="compositionally biased region" description="Low complexity" evidence="13">
    <location>
        <begin position="904"/>
        <end position="915"/>
    </location>
</feature>
<feature type="compositionally biased region" description="Acidic residues" evidence="13">
    <location>
        <begin position="763"/>
        <end position="779"/>
    </location>
</feature>
<evidence type="ECO:0000256" key="12">
    <source>
        <dbReference type="SAM" id="Coils"/>
    </source>
</evidence>
<name>A0A9D4FV80_DREPO</name>
<dbReference type="InterPro" id="IPR051241">
    <property type="entry name" value="DZIP_RILPL"/>
</dbReference>
<dbReference type="InterPro" id="IPR013087">
    <property type="entry name" value="Znf_C2H2_type"/>
</dbReference>
<evidence type="ECO:0000256" key="10">
    <source>
        <dbReference type="ARBA" id="ARBA00023273"/>
    </source>
</evidence>
<feature type="coiled-coil region" evidence="12">
    <location>
        <begin position="219"/>
        <end position="253"/>
    </location>
</feature>
<keyword evidence="8 12" id="KW-0175">Coiled coil</keyword>
<feature type="compositionally biased region" description="Basic and acidic residues" evidence="13">
    <location>
        <begin position="424"/>
        <end position="457"/>
    </location>
</feature>
<dbReference type="Pfam" id="PF13815">
    <property type="entry name" value="Dzip-like_N"/>
    <property type="match status" value="1"/>
</dbReference>
<feature type="domain" description="C2H2-type" evidence="14">
    <location>
        <begin position="166"/>
        <end position="194"/>
    </location>
</feature>
<proteinExistence type="inferred from homology"/>
<evidence type="ECO:0000256" key="9">
    <source>
        <dbReference type="ARBA" id="ARBA00023212"/>
    </source>
</evidence>
<feature type="compositionally biased region" description="Low complexity" evidence="13">
    <location>
        <begin position="500"/>
        <end position="510"/>
    </location>
</feature>
<dbReference type="GO" id="GO:0060271">
    <property type="term" value="P:cilium assembly"/>
    <property type="evidence" value="ECO:0007669"/>
    <property type="project" value="TreeGrafter"/>
</dbReference>
<dbReference type="PANTHER" id="PTHR21502:SF3">
    <property type="entry name" value="CILIUM ASSEMBLY PROTEIN DZIP1L"/>
    <property type="match status" value="1"/>
</dbReference>
<feature type="compositionally biased region" description="Acidic residues" evidence="13">
    <location>
        <begin position="700"/>
        <end position="713"/>
    </location>
</feature>
<evidence type="ECO:0000256" key="7">
    <source>
        <dbReference type="ARBA" id="ARBA00022833"/>
    </source>
</evidence>
<feature type="compositionally biased region" description="Polar residues" evidence="13">
    <location>
        <begin position="654"/>
        <end position="669"/>
    </location>
</feature>
<evidence type="ECO:0000256" key="4">
    <source>
        <dbReference type="ARBA" id="ARBA00022490"/>
    </source>
</evidence>
<comment type="subcellular location">
    <subcellularLocation>
        <location evidence="2">Cytoplasm</location>
        <location evidence="2">Cytoskeleton</location>
        <location evidence="2">Cilium basal body</location>
    </subcellularLocation>
    <subcellularLocation>
        <location evidence="1">Cytoplasm</location>
        <location evidence="1">Cytoskeleton</location>
        <location evidence="1">Microtubule organizing center</location>
        <location evidence="1">Centrosome</location>
        <location evidence="1">Centriole</location>
    </subcellularLocation>
</comment>
<dbReference type="InterPro" id="IPR058883">
    <property type="entry name" value="DZIP1_dom"/>
</dbReference>
<feature type="compositionally biased region" description="Polar residues" evidence="13">
    <location>
        <begin position="191"/>
        <end position="213"/>
    </location>
</feature>
<evidence type="ECO:0000313" key="15">
    <source>
        <dbReference type="EMBL" id="KAH3804946.1"/>
    </source>
</evidence>
<feature type="region of interest" description="Disordered" evidence="13">
    <location>
        <begin position="811"/>
        <end position="927"/>
    </location>
</feature>
<comment type="similarity">
    <text evidence="3">Belongs to the DZIP C2H2-type zinc-finger protein family.</text>
</comment>
<keyword evidence="5" id="KW-0479">Metal-binding</keyword>
<evidence type="ECO:0000259" key="14">
    <source>
        <dbReference type="PROSITE" id="PS50157"/>
    </source>
</evidence>
<dbReference type="PROSITE" id="PS00028">
    <property type="entry name" value="ZINC_FINGER_C2H2_1"/>
    <property type="match status" value="1"/>
</dbReference>
<dbReference type="AlphaFoldDB" id="A0A9D4FV80"/>
<keyword evidence="16" id="KW-1185">Reference proteome</keyword>
<reference evidence="15" key="2">
    <citation type="submission" date="2020-11" db="EMBL/GenBank/DDBJ databases">
        <authorList>
            <person name="McCartney M.A."/>
            <person name="Auch B."/>
            <person name="Kono T."/>
            <person name="Mallez S."/>
            <person name="Becker A."/>
            <person name="Gohl D.M."/>
            <person name="Silverstein K.A.T."/>
            <person name="Koren S."/>
            <person name="Bechman K.B."/>
            <person name="Herman A."/>
            <person name="Abrahante J.E."/>
            <person name="Garbe J."/>
        </authorList>
    </citation>
    <scope>NUCLEOTIDE SEQUENCE</scope>
    <source>
        <strain evidence="15">Duluth1</strain>
        <tissue evidence="15">Whole animal</tissue>
    </source>
</reference>
<feature type="compositionally biased region" description="Low complexity" evidence="13">
    <location>
        <begin position="413"/>
        <end position="423"/>
    </location>
</feature>
<evidence type="ECO:0000256" key="8">
    <source>
        <dbReference type="ARBA" id="ARBA00023054"/>
    </source>
</evidence>
<dbReference type="GO" id="GO:0036064">
    <property type="term" value="C:ciliary basal body"/>
    <property type="evidence" value="ECO:0007669"/>
    <property type="project" value="TreeGrafter"/>
</dbReference>
<feature type="compositionally biased region" description="Polar residues" evidence="13">
    <location>
        <begin position="478"/>
        <end position="487"/>
    </location>
</feature>
<comment type="caution">
    <text evidence="15">The sequence shown here is derived from an EMBL/GenBank/DDBJ whole genome shotgun (WGS) entry which is preliminary data.</text>
</comment>
<dbReference type="Pfam" id="PF25977">
    <property type="entry name" value="DZIP1"/>
    <property type="match status" value="1"/>
</dbReference>
<feature type="compositionally biased region" description="Basic and acidic residues" evidence="13">
    <location>
        <begin position="396"/>
        <end position="405"/>
    </location>
</feature>
<dbReference type="InterPro" id="IPR032714">
    <property type="entry name" value="DZIP1_N"/>
</dbReference>
<reference evidence="15" key="1">
    <citation type="journal article" date="2019" name="bioRxiv">
        <title>The Genome of the Zebra Mussel, Dreissena polymorpha: A Resource for Invasive Species Research.</title>
        <authorList>
            <person name="McCartney M.A."/>
            <person name="Auch B."/>
            <person name="Kono T."/>
            <person name="Mallez S."/>
            <person name="Zhang Y."/>
            <person name="Obille A."/>
            <person name="Becker A."/>
            <person name="Abrahante J.E."/>
            <person name="Garbe J."/>
            <person name="Badalamenti J.P."/>
            <person name="Herman A."/>
            <person name="Mangelson H."/>
            <person name="Liachko I."/>
            <person name="Sullivan S."/>
            <person name="Sone E.D."/>
            <person name="Koren S."/>
            <person name="Silverstein K.A.T."/>
            <person name="Beckman K.B."/>
            <person name="Gohl D.M."/>
        </authorList>
    </citation>
    <scope>NUCLEOTIDE SEQUENCE</scope>
    <source>
        <strain evidence="15">Duluth1</strain>
        <tissue evidence="15">Whole animal</tissue>
    </source>
</reference>
<feature type="coiled-coil region" evidence="12">
    <location>
        <begin position="277"/>
        <end position="348"/>
    </location>
</feature>
<dbReference type="GO" id="GO:0005737">
    <property type="term" value="C:cytoplasm"/>
    <property type="evidence" value="ECO:0007669"/>
    <property type="project" value="TreeGrafter"/>
</dbReference>
<feature type="compositionally biased region" description="Polar residues" evidence="13">
    <location>
        <begin position="620"/>
        <end position="631"/>
    </location>
</feature>
<evidence type="ECO:0000256" key="5">
    <source>
        <dbReference type="ARBA" id="ARBA00022723"/>
    </source>
</evidence>
<sequence length="927" mass="103485">MATMVQGMFTDSAYPGSSHQPQQNSRGFAFRKRYERIDWRRIASIDIENVARTLDFNALQDNIMNITFCNIEAELDVRMVDPNFIKIFKLAQLSIEYLLHSQEFLTAKMSTFEGNIKKTHEEHEQTKATLEKLKEELAAVKKESHKRKKLLIAQQHLITAGTDAQNKCPFCIKKFMNRSFLEAHMHRRHGSSTPSVQATPSQDQSPGSKSEQSPEIRLNTALEDQLEEIRERLRETEAQLNHERKARKKIELQPRIEEKTNNAHLTSEQQMELQEVKAMFMKELKEAHERNQQMERKLADLKGRKKGSNLGEMMDDTDNERELLRQQREEMSMLKEQIQGEMQAQQAETELHWQNRVEQLQREHQQSIGKLTKALEVQRRQLGSKNGEASPLVQKQQEHMDELIRPSRPSPPSSKSSSETKSTSSKEECSSIEEQDRQTKEQDQLIQEELRRTELAKQEAQTRVSRMEPSEDEDDTTEMGTATQLSGDLTGRSADMTAQSTGTMGTTGSGEITLRTTQFLEKLRENPQLRFMRDELVSMLQDQLEKIGIAPGTKYLPGDMLANKLAHLQTRRQTLVQKHGALFSSLRVQFDAFTTAQAKERLKALKKSPPLGPSRRPASGANQGSNQSIPTSGLGSSGSPVRGPSPKPRPVPAMSTQPGARAPQQSLKSPRQRGAISPRRTESPVRQTASSAEYTSTQWDSDEETETESEEEPAFVRAPNVIMSGPAPSRPGFPTPQSRPQQQPSPAPRTPTRAAPVTKPVVEDDDDDDWMDSESEMEEPAPRTANVVSRTPQPKGQMVAELSRSIEMQLAGRKGTSKPTGGVDTMGTSPGQKKVGDIMDFDSDSDWDVSPVSDDDVPAKPKPKGGAGKPRGAGHVDASVSSSANTYGTSLWGSSSKGAPVQRSNSRSSFVSVSDVSDDEDLDMENI</sequence>
<feature type="compositionally biased region" description="Polar residues" evidence="13">
    <location>
        <begin position="684"/>
        <end position="699"/>
    </location>
</feature>
<feature type="compositionally biased region" description="Polar residues" evidence="13">
    <location>
        <begin position="879"/>
        <end position="897"/>
    </location>
</feature>
<protein>
    <recommendedName>
        <fullName evidence="14">C2H2-type domain-containing protein</fullName>
    </recommendedName>
</protein>
<keyword evidence="7" id="KW-0862">Zinc</keyword>
<feature type="compositionally biased region" description="Acidic residues" evidence="13">
    <location>
        <begin position="916"/>
        <end position="927"/>
    </location>
</feature>
<evidence type="ECO:0000256" key="3">
    <source>
        <dbReference type="ARBA" id="ARBA00009131"/>
    </source>
</evidence>
<organism evidence="15 16">
    <name type="scientific">Dreissena polymorpha</name>
    <name type="common">Zebra mussel</name>
    <name type="synonym">Mytilus polymorpha</name>
    <dbReference type="NCBI Taxonomy" id="45954"/>
    <lineage>
        <taxon>Eukaryota</taxon>
        <taxon>Metazoa</taxon>
        <taxon>Spiralia</taxon>
        <taxon>Lophotrochozoa</taxon>
        <taxon>Mollusca</taxon>
        <taxon>Bivalvia</taxon>
        <taxon>Autobranchia</taxon>
        <taxon>Heteroconchia</taxon>
        <taxon>Euheterodonta</taxon>
        <taxon>Imparidentia</taxon>
        <taxon>Neoheterodontei</taxon>
        <taxon>Myida</taxon>
        <taxon>Dreissenoidea</taxon>
        <taxon>Dreissenidae</taxon>
        <taxon>Dreissena</taxon>
    </lineage>
</organism>
<dbReference type="PROSITE" id="PS50157">
    <property type="entry name" value="ZINC_FINGER_C2H2_2"/>
    <property type="match status" value="1"/>
</dbReference>
<keyword evidence="6 11" id="KW-0863">Zinc-finger</keyword>
<keyword evidence="9" id="KW-0206">Cytoskeleton</keyword>
<feature type="compositionally biased region" description="Low complexity" evidence="13">
    <location>
        <begin position="632"/>
        <end position="642"/>
    </location>
</feature>
<evidence type="ECO:0000256" key="13">
    <source>
        <dbReference type="SAM" id="MobiDB-lite"/>
    </source>
</evidence>
<dbReference type="EMBL" id="JAIWYP010000006">
    <property type="protein sequence ID" value="KAH3804946.1"/>
    <property type="molecule type" value="Genomic_DNA"/>
</dbReference>
<evidence type="ECO:0000313" key="16">
    <source>
        <dbReference type="Proteomes" id="UP000828390"/>
    </source>
</evidence>
<dbReference type="GO" id="GO:0008270">
    <property type="term" value="F:zinc ion binding"/>
    <property type="evidence" value="ECO:0007669"/>
    <property type="project" value="UniProtKB-KW"/>
</dbReference>
<feature type="region of interest" description="Disordered" evidence="13">
    <location>
        <begin position="186"/>
        <end position="217"/>
    </location>
</feature>
<keyword evidence="4" id="KW-0963">Cytoplasm</keyword>
<evidence type="ECO:0000256" key="11">
    <source>
        <dbReference type="PROSITE-ProRule" id="PRU00042"/>
    </source>
</evidence>
<feature type="region of interest" description="Disordered" evidence="13">
    <location>
        <begin position="603"/>
        <end position="798"/>
    </location>
</feature>
<accession>A0A9D4FV80</accession>
<feature type="coiled-coil region" evidence="12">
    <location>
        <begin position="116"/>
        <end position="150"/>
    </location>
</feature>
<evidence type="ECO:0000256" key="1">
    <source>
        <dbReference type="ARBA" id="ARBA00004114"/>
    </source>
</evidence>